<dbReference type="Gramene" id="A10p19300.2_BraZ1">
    <property type="protein sequence ID" value="A10p19300.2_BraZ1.CDS.1"/>
    <property type="gene ID" value="A10g19300.2_BraZ1"/>
</dbReference>
<proteinExistence type="predicted"/>
<evidence type="ECO:0000313" key="3">
    <source>
        <dbReference type="EMBL" id="CAG7910684.1"/>
    </source>
</evidence>
<dbReference type="Proteomes" id="UP000694005">
    <property type="component" value="Chromosome A10"/>
</dbReference>
<feature type="transmembrane region" description="Helical" evidence="1">
    <location>
        <begin position="46"/>
        <end position="65"/>
    </location>
</feature>
<keyword evidence="1" id="KW-0812">Transmembrane</keyword>
<keyword evidence="2" id="KW-0732">Signal</keyword>
<dbReference type="EMBL" id="LS974626">
    <property type="protein sequence ID" value="CAG7910684.1"/>
    <property type="molecule type" value="Genomic_DNA"/>
</dbReference>
<evidence type="ECO:0000256" key="1">
    <source>
        <dbReference type="SAM" id="Phobius"/>
    </source>
</evidence>
<dbReference type="AlphaFoldDB" id="A0A3P6D6E0"/>
<name>A0A3P6D6E0_BRACM</name>
<feature type="chain" id="PRO_5039861795" evidence="2">
    <location>
        <begin position="28"/>
        <end position="69"/>
    </location>
</feature>
<sequence>MANHQAALAAFFLFVLAVFSNFELSASSLVCGNVSCLDCHSDFDFSGLLVSLAELLAFTSSHFVFKLIL</sequence>
<organism evidence="4">
    <name type="scientific">Brassica campestris</name>
    <name type="common">Field mustard</name>
    <dbReference type="NCBI Taxonomy" id="3711"/>
    <lineage>
        <taxon>Eukaryota</taxon>
        <taxon>Viridiplantae</taxon>
        <taxon>Streptophyta</taxon>
        <taxon>Embryophyta</taxon>
        <taxon>Tracheophyta</taxon>
        <taxon>Spermatophyta</taxon>
        <taxon>Magnoliopsida</taxon>
        <taxon>eudicotyledons</taxon>
        <taxon>Gunneridae</taxon>
        <taxon>Pentapetalae</taxon>
        <taxon>rosids</taxon>
        <taxon>malvids</taxon>
        <taxon>Brassicales</taxon>
        <taxon>Brassicaceae</taxon>
        <taxon>Brassiceae</taxon>
        <taxon>Brassica</taxon>
    </lineage>
</organism>
<reference evidence="4" key="1">
    <citation type="submission" date="2018-11" db="EMBL/GenBank/DDBJ databases">
        <authorList>
            <consortium name="Genoscope - CEA"/>
            <person name="William W."/>
        </authorList>
    </citation>
    <scope>NUCLEOTIDE SEQUENCE</scope>
</reference>
<protein>
    <submittedName>
        <fullName evidence="3">Uncharacterized protein</fullName>
    </submittedName>
</protein>
<gene>
    <name evidence="4" type="ORF">BRAA10T43921Z</name>
    <name evidence="3" type="ORF">BRAPAZ1V2_A10P19300.2</name>
</gene>
<keyword evidence="1" id="KW-0472">Membrane</keyword>
<evidence type="ECO:0000313" key="4">
    <source>
        <dbReference type="EMBL" id="VDD18501.1"/>
    </source>
</evidence>
<keyword evidence="1" id="KW-1133">Transmembrane helix</keyword>
<accession>A0A3P6D6E0</accession>
<feature type="signal peptide" evidence="2">
    <location>
        <begin position="1"/>
        <end position="27"/>
    </location>
</feature>
<dbReference type="EMBL" id="LR031577">
    <property type="protein sequence ID" value="VDD18501.1"/>
    <property type="molecule type" value="Genomic_DNA"/>
</dbReference>
<evidence type="ECO:0000256" key="2">
    <source>
        <dbReference type="SAM" id="SignalP"/>
    </source>
</evidence>